<dbReference type="AlphaFoldDB" id="A0A812YCY5"/>
<evidence type="ECO:0000256" key="2">
    <source>
        <dbReference type="SAM" id="MobiDB-lite"/>
    </source>
</evidence>
<proteinExistence type="predicted"/>
<protein>
    <submittedName>
        <fullName evidence="3">EFTUD2 protein</fullName>
    </submittedName>
</protein>
<accession>A0A812YCY5</accession>
<keyword evidence="1" id="KW-0175">Coiled coil</keyword>
<evidence type="ECO:0000313" key="3">
    <source>
        <dbReference type="EMBL" id="CAE7774958.1"/>
    </source>
</evidence>
<feature type="compositionally biased region" description="Basic and acidic residues" evidence="2">
    <location>
        <begin position="27"/>
        <end position="38"/>
    </location>
</feature>
<feature type="region of interest" description="Disordered" evidence="2">
    <location>
        <begin position="27"/>
        <end position="47"/>
    </location>
</feature>
<feature type="non-terminal residue" evidence="3">
    <location>
        <position position="1"/>
    </location>
</feature>
<sequence length="149" mass="16969">MELDAQALQEGAANAEVLEYLHAEEQRLSDETRSKRNSEQAAFEEVEKQRSEMLSLKAECSAASVSVEHPPNEVVEHELRNSLPPGHPALRLKRFDDLLAALELEKEEILEELREDSGLWQAQREVEELSGQLLLLEEATRRRIQQSQA</sequence>
<organism evidence="3 4">
    <name type="scientific">Symbiodinium necroappetens</name>
    <dbReference type="NCBI Taxonomy" id="1628268"/>
    <lineage>
        <taxon>Eukaryota</taxon>
        <taxon>Sar</taxon>
        <taxon>Alveolata</taxon>
        <taxon>Dinophyceae</taxon>
        <taxon>Suessiales</taxon>
        <taxon>Symbiodiniaceae</taxon>
        <taxon>Symbiodinium</taxon>
    </lineage>
</organism>
<reference evidence="3" key="1">
    <citation type="submission" date="2021-02" db="EMBL/GenBank/DDBJ databases">
        <authorList>
            <person name="Dougan E. K."/>
            <person name="Rhodes N."/>
            <person name="Thang M."/>
            <person name="Chan C."/>
        </authorList>
    </citation>
    <scope>NUCLEOTIDE SEQUENCE</scope>
</reference>
<comment type="caution">
    <text evidence="3">The sequence shown here is derived from an EMBL/GenBank/DDBJ whole genome shotgun (WGS) entry which is preliminary data.</text>
</comment>
<evidence type="ECO:0000313" key="4">
    <source>
        <dbReference type="Proteomes" id="UP000601435"/>
    </source>
</evidence>
<dbReference type="OrthoDB" id="446020at2759"/>
<dbReference type="EMBL" id="CAJNJA010041427">
    <property type="protein sequence ID" value="CAE7774958.1"/>
    <property type="molecule type" value="Genomic_DNA"/>
</dbReference>
<name>A0A812YCY5_9DINO</name>
<feature type="coiled-coil region" evidence="1">
    <location>
        <begin position="92"/>
        <end position="139"/>
    </location>
</feature>
<gene>
    <name evidence="3" type="primary">EFTUD2</name>
    <name evidence="3" type="ORF">SNEC2469_LOCUS22669</name>
</gene>
<evidence type="ECO:0000256" key="1">
    <source>
        <dbReference type="SAM" id="Coils"/>
    </source>
</evidence>
<keyword evidence="4" id="KW-1185">Reference proteome</keyword>
<dbReference type="Proteomes" id="UP000601435">
    <property type="component" value="Unassembled WGS sequence"/>
</dbReference>